<evidence type="ECO:0000313" key="10">
    <source>
        <dbReference type="EMBL" id="CAF9934734.1"/>
    </source>
</evidence>
<dbReference type="GO" id="GO:0015112">
    <property type="term" value="F:nitrate transmembrane transporter activity"/>
    <property type="evidence" value="ECO:0007669"/>
    <property type="project" value="UniProtKB-UniRule"/>
</dbReference>
<keyword evidence="4 8" id="KW-0812">Transmembrane</keyword>
<name>A0A8H3IZA8_9LECA</name>
<dbReference type="PANTHER" id="PTHR23515">
    <property type="entry name" value="HIGH-AFFINITY NITRATE TRANSPORTER 2.3"/>
    <property type="match status" value="1"/>
</dbReference>
<dbReference type="GO" id="GO:0042128">
    <property type="term" value="P:nitrate assimilation"/>
    <property type="evidence" value="ECO:0007669"/>
    <property type="project" value="UniProtKB-UniRule"/>
</dbReference>
<feature type="transmembrane region" description="Helical" evidence="8">
    <location>
        <begin position="363"/>
        <end position="386"/>
    </location>
</feature>
<feature type="transmembrane region" description="Helical" evidence="8">
    <location>
        <begin position="160"/>
        <end position="182"/>
    </location>
</feature>
<dbReference type="GO" id="GO:0015113">
    <property type="term" value="F:nitrite transmembrane transporter activity"/>
    <property type="evidence" value="ECO:0007669"/>
    <property type="project" value="InterPro"/>
</dbReference>
<dbReference type="NCBIfam" id="TIGR00886">
    <property type="entry name" value="2A0108"/>
    <property type="match status" value="1"/>
</dbReference>
<evidence type="ECO:0000256" key="2">
    <source>
        <dbReference type="ARBA" id="ARBA00008432"/>
    </source>
</evidence>
<dbReference type="Pfam" id="PF07690">
    <property type="entry name" value="MFS_1"/>
    <property type="match status" value="1"/>
</dbReference>
<evidence type="ECO:0000256" key="3">
    <source>
        <dbReference type="ARBA" id="ARBA00022448"/>
    </source>
</evidence>
<sequence>MAFNVASLWQAPNVNPVNKKAQSIPILNPFNVYGRVFLLSWWSFFIAFWSWYAFPPLLTVTIKKDLHLSQAEISTSNILGLTSTLIVRLTAGAACDRFGPRWTFAAILLAGAIPTALAGTVQSASGLIALRFFIGILGGSFVPCQVWTTGFFDKNVVGTANALTAGWGNAGSGITYFVMPAIFDSLVQRQHLTAHTAWRVAFIVPFILISGTAALIIILCPDAPTGKWSTRAYDMQRQTDQRDAYVSTVNKEGQSTESRKAVPWTPHTRAISEQGVELGSERSGSKDQDLGLDDEDFVNAASWELVEKPTYHGSIKAIVSLPTVTLIVAYFCTFGTELAVNSFLGAYYAQNFPSLGQTGSGRWAAMFGLLNAVFRPLGGIISDLLYRVTGSLWAKKMLMHSLAVIMGGFMLVIGLINPHSKAMMMGLVTGLAFFEEAGNGSVFALVPHVHPTSNGLITGVAGAAGDLGGIVYLLILRYNGKDYAKVIWIVGVINIALSLSVAWIRPIPKGQRGGR</sequence>
<feature type="transmembrane region" description="Helical" evidence="8">
    <location>
        <begin position="32"/>
        <end position="54"/>
    </location>
</feature>
<evidence type="ECO:0000256" key="4">
    <source>
        <dbReference type="ARBA" id="ARBA00022692"/>
    </source>
</evidence>
<dbReference type="InterPro" id="IPR004737">
    <property type="entry name" value="NO3_transporter_NarK/NarU-like"/>
</dbReference>
<feature type="transmembrane region" description="Helical" evidence="8">
    <location>
        <begin position="318"/>
        <end position="343"/>
    </location>
</feature>
<keyword evidence="8" id="KW-1003">Cell membrane</keyword>
<evidence type="ECO:0000256" key="5">
    <source>
        <dbReference type="ARBA" id="ARBA00022989"/>
    </source>
</evidence>
<proteinExistence type="inferred from homology"/>
<dbReference type="AlphaFoldDB" id="A0A8H3IZA8"/>
<feature type="domain" description="Major facilitator superfamily (MFS) profile" evidence="9">
    <location>
        <begin position="36"/>
        <end position="509"/>
    </location>
</feature>
<dbReference type="InterPro" id="IPR036259">
    <property type="entry name" value="MFS_trans_sf"/>
</dbReference>
<keyword evidence="3 8" id="KW-0813">Transport</keyword>
<dbReference type="InterPro" id="IPR044772">
    <property type="entry name" value="NO3_transporter"/>
</dbReference>
<evidence type="ECO:0000259" key="9">
    <source>
        <dbReference type="PROSITE" id="PS50850"/>
    </source>
</evidence>
<evidence type="ECO:0000313" key="11">
    <source>
        <dbReference type="Proteomes" id="UP000664521"/>
    </source>
</evidence>
<dbReference type="EMBL" id="CAJPDS010000077">
    <property type="protein sequence ID" value="CAF9934734.1"/>
    <property type="molecule type" value="Genomic_DNA"/>
</dbReference>
<accession>A0A8H3IZA8</accession>
<dbReference type="OrthoDB" id="434240at2759"/>
<feature type="transmembrane region" description="Helical" evidence="8">
    <location>
        <begin position="128"/>
        <end position="148"/>
    </location>
</feature>
<evidence type="ECO:0000256" key="6">
    <source>
        <dbReference type="ARBA" id="ARBA00023063"/>
    </source>
</evidence>
<reference evidence="10" key="1">
    <citation type="submission" date="2021-03" db="EMBL/GenBank/DDBJ databases">
        <authorList>
            <person name="Tagirdzhanova G."/>
        </authorList>
    </citation>
    <scope>NUCLEOTIDE SEQUENCE</scope>
</reference>
<keyword evidence="6 8" id="KW-0534">Nitrate assimilation</keyword>
<comment type="subcellular location">
    <subcellularLocation>
        <location evidence="8">Cell membrane</location>
        <topology evidence="8">Multi-pass membrane protein</topology>
    </subcellularLocation>
    <subcellularLocation>
        <location evidence="1">Membrane</location>
        <topology evidence="1">Multi-pass membrane protein</topology>
    </subcellularLocation>
</comment>
<keyword evidence="7 8" id="KW-0472">Membrane</keyword>
<keyword evidence="5 8" id="KW-1133">Transmembrane helix</keyword>
<dbReference type="InterPro" id="IPR011701">
    <property type="entry name" value="MFS"/>
</dbReference>
<dbReference type="InterPro" id="IPR020846">
    <property type="entry name" value="MFS_dom"/>
</dbReference>
<dbReference type="Proteomes" id="UP000664521">
    <property type="component" value="Unassembled WGS sequence"/>
</dbReference>
<comment type="caution">
    <text evidence="10">The sequence shown here is derived from an EMBL/GenBank/DDBJ whole genome shotgun (WGS) entry which is preliminary data.</text>
</comment>
<feature type="transmembrane region" description="Helical" evidence="8">
    <location>
        <begin position="455"/>
        <end position="474"/>
    </location>
</feature>
<organism evidence="10 11">
    <name type="scientific">Heterodermia speciosa</name>
    <dbReference type="NCBI Taxonomy" id="116794"/>
    <lineage>
        <taxon>Eukaryota</taxon>
        <taxon>Fungi</taxon>
        <taxon>Dikarya</taxon>
        <taxon>Ascomycota</taxon>
        <taxon>Pezizomycotina</taxon>
        <taxon>Lecanoromycetes</taxon>
        <taxon>OSLEUM clade</taxon>
        <taxon>Lecanoromycetidae</taxon>
        <taxon>Caliciales</taxon>
        <taxon>Physciaceae</taxon>
        <taxon>Heterodermia</taxon>
    </lineage>
</organism>
<feature type="transmembrane region" description="Helical" evidence="8">
    <location>
        <begin position="202"/>
        <end position="221"/>
    </location>
</feature>
<dbReference type="SUPFAM" id="SSF103473">
    <property type="entry name" value="MFS general substrate transporter"/>
    <property type="match status" value="1"/>
</dbReference>
<feature type="transmembrane region" description="Helical" evidence="8">
    <location>
        <begin position="102"/>
        <end position="122"/>
    </location>
</feature>
<dbReference type="PROSITE" id="PS50850">
    <property type="entry name" value="MFS"/>
    <property type="match status" value="1"/>
</dbReference>
<comment type="similarity">
    <text evidence="2 8">Belongs to the major facilitator superfamily. Nitrate/nitrite porter (TC 2.A.1.8) family.</text>
</comment>
<evidence type="ECO:0000256" key="7">
    <source>
        <dbReference type="ARBA" id="ARBA00023136"/>
    </source>
</evidence>
<evidence type="ECO:0000256" key="8">
    <source>
        <dbReference type="RuleBase" id="RU366033"/>
    </source>
</evidence>
<feature type="transmembrane region" description="Helical" evidence="8">
    <location>
        <begin position="398"/>
        <end position="416"/>
    </location>
</feature>
<dbReference type="GO" id="GO:0005886">
    <property type="term" value="C:plasma membrane"/>
    <property type="evidence" value="ECO:0007669"/>
    <property type="project" value="UniProtKB-SubCell"/>
</dbReference>
<feature type="transmembrane region" description="Helical" evidence="8">
    <location>
        <begin position="486"/>
        <end position="504"/>
    </location>
</feature>
<dbReference type="Gene3D" id="1.20.1250.20">
    <property type="entry name" value="MFS general substrate transporter like domains"/>
    <property type="match status" value="2"/>
</dbReference>
<protein>
    <recommendedName>
        <fullName evidence="8">Nitrate/nitrite transporter</fullName>
    </recommendedName>
</protein>
<keyword evidence="11" id="KW-1185">Reference proteome</keyword>
<dbReference type="CDD" id="cd17341">
    <property type="entry name" value="MFS_NRT2_like"/>
    <property type="match status" value="1"/>
</dbReference>
<evidence type="ECO:0000256" key="1">
    <source>
        <dbReference type="ARBA" id="ARBA00004141"/>
    </source>
</evidence>
<gene>
    <name evidence="10" type="ORF">HETSPECPRED_009337</name>
</gene>